<sequence>MASCSLPLAANSFTKMILPLESRKSSSAAIRSSSVPYPTPQCKELPDQICNNRQTILRRSANFKPSIWTYEYIQSLSSEYKDTKYLEQGRVLREEVRKMLGRVENQLDQLELIDVLQRLGISYHFSNEIKKILDNIYNMDAFKKKKNLYATALEFRLLRQHGYDISTDVFVCFQDEMGNFKKNPSIDVEEMLSLYEASFHLMEEESILDEARDFTTQYLKEYLNHNKGDHISLLIGHALELPLHWRIPRWEAQWFIDAYERKQNMSLVLLQLAKLDFNSVQAIYQHELKHTSRWWKRTGLGEKLSFSRDRLVESFIWTVGTNFKPDVGYFRSVMTKINSLVTTIDDVYDVYGTLDELELFTEAVDRWDLNAMDNLPGYMKICFYALYNFVNDTAFETLKNTGYYIAPYLKKSWTDLCKSYFIEAKWYHRRSTPSFQEYIENALVSISAPVVLVHAYFSIPHSFNKEHVVYLEEYSEIIRSSAVIARLANDLASYKRENETGDVPKSIQCYMNECGASEGEAREYVKSMMCTMWKRMNKEACNSSLSPSFIETAMNLARMALCIYQHGDGHTVQDLEIRNRILSLIIQPIPTICYNF</sequence>
<dbReference type="SUPFAM" id="SSF48239">
    <property type="entry name" value="Terpenoid cyclases/Protein prenyltransferases"/>
    <property type="match status" value="1"/>
</dbReference>
<name>A0A8B8KGR6_ABRPR</name>
<accession>A0A8B8KGR6</accession>
<dbReference type="GeneID" id="113855572"/>
<dbReference type="KEGG" id="aprc:113855572"/>
<evidence type="ECO:0000256" key="2">
    <source>
        <dbReference type="ARBA" id="ARBA00022723"/>
    </source>
</evidence>
<dbReference type="SFLD" id="SFLDG01019">
    <property type="entry name" value="Terpene_Cyclase_Like_1_C_Termi"/>
    <property type="match status" value="1"/>
</dbReference>
<dbReference type="Pfam" id="PF01397">
    <property type="entry name" value="Terpene_synth"/>
    <property type="match status" value="1"/>
</dbReference>
<dbReference type="GO" id="GO:0016102">
    <property type="term" value="P:diterpenoid biosynthetic process"/>
    <property type="evidence" value="ECO:0007669"/>
    <property type="project" value="InterPro"/>
</dbReference>
<dbReference type="SUPFAM" id="SSF48576">
    <property type="entry name" value="Terpenoid synthases"/>
    <property type="match status" value="1"/>
</dbReference>
<dbReference type="FunFam" id="1.50.10.130:FF:000001">
    <property type="entry name" value="Isoprene synthase, chloroplastic"/>
    <property type="match status" value="1"/>
</dbReference>
<dbReference type="Pfam" id="PF03936">
    <property type="entry name" value="Terpene_synth_C"/>
    <property type="match status" value="1"/>
</dbReference>
<organism evidence="7 8">
    <name type="scientific">Abrus precatorius</name>
    <name type="common">Indian licorice</name>
    <name type="synonym">Glycine abrus</name>
    <dbReference type="NCBI Taxonomy" id="3816"/>
    <lineage>
        <taxon>Eukaryota</taxon>
        <taxon>Viridiplantae</taxon>
        <taxon>Streptophyta</taxon>
        <taxon>Embryophyta</taxon>
        <taxon>Tracheophyta</taxon>
        <taxon>Spermatophyta</taxon>
        <taxon>Magnoliopsida</taxon>
        <taxon>eudicotyledons</taxon>
        <taxon>Gunneridae</taxon>
        <taxon>Pentapetalae</taxon>
        <taxon>rosids</taxon>
        <taxon>fabids</taxon>
        <taxon>Fabales</taxon>
        <taxon>Fabaceae</taxon>
        <taxon>Papilionoideae</taxon>
        <taxon>50 kb inversion clade</taxon>
        <taxon>NPAAA clade</taxon>
        <taxon>indigoferoid/millettioid clade</taxon>
        <taxon>Abreae</taxon>
        <taxon>Abrus</taxon>
    </lineage>
</organism>
<dbReference type="RefSeq" id="XP_027343010.1">
    <property type="nucleotide sequence ID" value="XM_027487209.1"/>
</dbReference>
<reference evidence="8" key="2">
    <citation type="submission" date="2025-08" db="UniProtKB">
        <authorList>
            <consortium name="RefSeq"/>
        </authorList>
    </citation>
    <scope>IDENTIFICATION</scope>
    <source>
        <tissue evidence="8">Young leaves</tissue>
    </source>
</reference>
<evidence type="ECO:0000256" key="1">
    <source>
        <dbReference type="ARBA" id="ARBA00001946"/>
    </source>
</evidence>
<gene>
    <name evidence="8" type="primary">LOC113855572</name>
</gene>
<dbReference type="CDD" id="cd00684">
    <property type="entry name" value="Terpene_cyclase_plant_C1"/>
    <property type="match status" value="1"/>
</dbReference>
<dbReference type="GO" id="GO:0010333">
    <property type="term" value="F:terpene synthase activity"/>
    <property type="evidence" value="ECO:0007669"/>
    <property type="project" value="InterPro"/>
</dbReference>
<dbReference type="GO" id="GO:0080027">
    <property type="term" value="P:response to herbivore"/>
    <property type="evidence" value="ECO:0007669"/>
    <property type="project" value="UniProtKB-ARBA"/>
</dbReference>
<dbReference type="FunFam" id="1.10.600.10:FF:000007">
    <property type="entry name" value="Isoprene synthase, chloroplastic"/>
    <property type="match status" value="1"/>
</dbReference>
<dbReference type="InterPro" id="IPR008949">
    <property type="entry name" value="Isoprenoid_synthase_dom_sf"/>
</dbReference>
<keyword evidence="2" id="KW-0479">Metal-binding</keyword>
<proteinExistence type="predicted"/>
<feature type="domain" description="Terpene synthase metal-binding" evidence="6">
    <location>
        <begin position="297"/>
        <end position="534"/>
    </location>
</feature>
<feature type="domain" description="Terpene synthase N-terminal" evidence="5">
    <location>
        <begin position="67"/>
        <end position="239"/>
    </location>
</feature>
<dbReference type="OrthoDB" id="1936865at2759"/>
<dbReference type="Gene3D" id="1.50.10.130">
    <property type="entry name" value="Terpene synthase, N-terminal domain"/>
    <property type="match status" value="1"/>
</dbReference>
<evidence type="ECO:0000259" key="6">
    <source>
        <dbReference type="Pfam" id="PF03936"/>
    </source>
</evidence>
<dbReference type="InterPro" id="IPR005630">
    <property type="entry name" value="Terpene_synthase_metal-bd"/>
</dbReference>
<dbReference type="PANTHER" id="PTHR31225:SF244">
    <property type="entry name" value="1,8-CINEOLE SYNTHASE 1, CHLOROPLASTIC-RELATED"/>
    <property type="match status" value="1"/>
</dbReference>
<dbReference type="InterPro" id="IPR044814">
    <property type="entry name" value="Terpene_cyclase_plant_C1"/>
</dbReference>
<evidence type="ECO:0000256" key="3">
    <source>
        <dbReference type="ARBA" id="ARBA00022842"/>
    </source>
</evidence>
<dbReference type="SFLD" id="SFLDS00005">
    <property type="entry name" value="Isoprenoid_Synthase_Type_I"/>
    <property type="match status" value="1"/>
</dbReference>
<dbReference type="InterPro" id="IPR036965">
    <property type="entry name" value="Terpene_synth_N_sf"/>
</dbReference>
<protein>
    <submittedName>
        <fullName evidence="8">Terpene synthase 10-like</fullName>
    </submittedName>
</protein>
<evidence type="ECO:0000313" key="8">
    <source>
        <dbReference type="RefSeq" id="XP_027343010.1"/>
    </source>
</evidence>
<evidence type="ECO:0000259" key="5">
    <source>
        <dbReference type="Pfam" id="PF01397"/>
    </source>
</evidence>
<keyword evidence="3" id="KW-0460">Magnesium</keyword>
<dbReference type="InterPro" id="IPR001906">
    <property type="entry name" value="Terpene_synth_N"/>
</dbReference>
<evidence type="ECO:0000256" key="4">
    <source>
        <dbReference type="ARBA" id="ARBA00023239"/>
    </source>
</evidence>
<dbReference type="Proteomes" id="UP000694853">
    <property type="component" value="Unplaced"/>
</dbReference>
<reference evidence="7" key="1">
    <citation type="journal article" date="2019" name="Toxins">
        <title>Detection of Abrin-Like and Prepropulchellin-Like Toxin Genes and Transcripts Using Whole Genome Sequencing and Full-Length Transcript Sequencing of Abrus precatorius.</title>
        <authorList>
            <person name="Hovde B.T."/>
            <person name="Daligault H.E."/>
            <person name="Hanschen E.R."/>
            <person name="Kunde Y.A."/>
            <person name="Johnson M.B."/>
            <person name="Starkenburg S.R."/>
            <person name="Johnson S.L."/>
        </authorList>
    </citation>
    <scope>NUCLEOTIDE SEQUENCE [LARGE SCALE GENOMIC DNA]</scope>
</reference>
<comment type="cofactor">
    <cofactor evidence="1">
        <name>Mg(2+)</name>
        <dbReference type="ChEBI" id="CHEBI:18420"/>
    </cofactor>
</comment>
<dbReference type="GO" id="GO:0000287">
    <property type="term" value="F:magnesium ion binding"/>
    <property type="evidence" value="ECO:0007669"/>
    <property type="project" value="InterPro"/>
</dbReference>
<evidence type="ECO:0000313" key="7">
    <source>
        <dbReference type="Proteomes" id="UP000694853"/>
    </source>
</evidence>
<dbReference type="InterPro" id="IPR034741">
    <property type="entry name" value="Terpene_cyclase-like_1_C"/>
</dbReference>
<dbReference type="AlphaFoldDB" id="A0A8B8KGR6"/>
<dbReference type="InterPro" id="IPR008930">
    <property type="entry name" value="Terpenoid_cyclase/PrenylTrfase"/>
</dbReference>
<dbReference type="GO" id="GO:0009611">
    <property type="term" value="P:response to wounding"/>
    <property type="evidence" value="ECO:0007669"/>
    <property type="project" value="UniProtKB-ARBA"/>
</dbReference>
<dbReference type="SFLD" id="SFLDG01014">
    <property type="entry name" value="Terpene_Cyclase_Like_1_N-term"/>
    <property type="match status" value="1"/>
</dbReference>
<dbReference type="PANTHER" id="PTHR31225">
    <property type="entry name" value="OS04G0344100 PROTEIN-RELATED"/>
    <property type="match status" value="1"/>
</dbReference>
<dbReference type="InterPro" id="IPR050148">
    <property type="entry name" value="Terpene_synthase-like"/>
</dbReference>
<dbReference type="Gene3D" id="1.10.600.10">
    <property type="entry name" value="Farnesyl Diphosphate Synthase"/>
    <property type="match status" value="1"/>
</dbReference>
<keyword evidence="7" id="KW-1185">Reference proteome</keyword>
<keyword evidence="4" id="KW-0456">Lyase</keyword>